<dbReference type="HAMAP" id="MF_01043">
    <property type="entry name" value="PlsY"/>
    <property type="match status" value="1"/>
</dbReference>
<evidence type="ECO:0000256" key="6">
    <source>
        <dbReference type="ARBA" id="ARBA00023098"/>
    </source>
</evidence>
<dbReference type="OrthoDB" id="9777124at2"/>
<comment type="catalytic activity">
    <reaction evidence="10">
        <text>an acyl phosphate + sn-glycerol 3-phosphate = a 1-acyl-sn-glycero-3-phosphate + phosphate</text>
        <dbReference type="Rhea" id="RHEA:34075"/>
        <dbReference type="ChEBI" id="CHEBI:43474"/>
        <dbReference type="ChEBI" id="CHEBI:57597"/>
        <dbReference type="ChEBI" id="CHEBI:57970"/>
        <dbReference type="ChEBI" id="CHEBI:59918"/>
        <dbReference type="EC" id="2.3.1.275"/>
    </reaction>
</comment>
<evidence type="ECO:0000256" key="1">
    <source>
        <dbReference type="ARBA" id="ARBA00022475"/>
    </source>
</evidence>
<gene>
    <name evidence="10 11" type="primary">plsY</name>
    <name evidence="11" type="ORF">FR698_03425</name>
</gene>
<evidence type="ECO:0000313" key="11">
    <source>
        <dbReference type="EMBL" id="TXF13129.1"/>
    </source>
</evidence>
<evidence type="ECO:0000256" key="4">
    <source>
        <dbReference type="ARBA" id="ARBA00022692"/>
    </source>
</evidence>
<evidence type="ECO:0000256" key="2">
    <source>
        <dbReference type="ARBA" id="ARBA00022516"/>
    </source>
</evidence>
<name>A0A5C7ENI9_9PROT</name>
<dbReference type="PANTHER" id="PTHR30309:SF0">
    <property type="entry name" value="GLYCEROL-3-PHOSPHATE ACYLTRANSFERASE-RELATED"/>
    <property type="match status" value="1"/>
</dbReference>
<evidence type="ECO:0000256" key="7">
    <source>
        <dbReference type="ARBA" id="ARBA00023136"/>
    </source>
</evidence>
<evidence type="ECO:0000313" key="12">
    <source>
        <dbReference type="Proteomes" id="UP000321201"/>
    </source>
</evidence>
<evidence type="ECO:0000256" key="3">
    <source>
        <dbReference type="ARBA" id="ARBA00022679"/>
    </source>
</evidence>
<evidence type="ECO:0000256" key="10">
    <source>
        <dbReference type="HAMAP-Rule" id="MF_01043"/>
    </source>
</evidence>
<dbReference type="GO" id="GO:0005886">
    <property type="term" value="C:plasma membrane"/>
    <property type="evidence" value="ECO:0007669"/>
    <property type="project" value="UniProtKB-SubCell"/>
</dbReference>
<dbReference type="Pfam" id="PF02660">
    <property type="entry name" value="G3P_acyltransf"/>
    <property type="match status" value="1"/>
</dbReference>
<proteinExistence type="inferred from homology"/>
<dbReference type="PANTHER" id="PTHR30309">
    <property type="entry name" value="INNER MEMBRANE PROTEIN YGIH"/>
    <property type="match status" value="1"/>
</dbReference>
<dbReference type="InParanoid" id="A0A5C7ENI9"/>
<evidence type="ECO:0000256" key="9">
    <source>
        <dbReference type="ARBA" id="ARBA00023264"/>
    </source>
</evidence>
<comment type="pathway">
    <text evidence="10">Lipid metabolism; phospholipid metabolism.</text>
</comment>
<keyword evidence="9 10" id="KW-1208">Phospholipid metabolism</keyword>
<dbReference type="RefSeq" id="WP_147798771.1">
    <property type="nucleotide sequence ID" value="NZ_VPFL01000003.1"/>
</dbReference>
<feature type="transmembrane region" description="Helical" evidence="10">
    <location>
        <begin position="84"/>
        <end position="104"/>
    </location>
</feature>
<comment type="similarity">
    <text evidence="10">Belongs to the PlsY family.</text>
</comment>
<comment type="subcellular location">
    <subcellularLocation>
        <location evidence="10">Cell membrane</location>
        <topology evidence="10">Multi-pass membrane protein</topology>
    </subcellularLocation>
</comment>
<keyword evidence="8 10" id="KW-0594">Phospholipid biosynthesis</keyword>
<dbReference type="Proteomes" id="UP000321201">
    <property type="component" value="Unassembled WGS sequence"/>
</dbReference>
<keyword evidence="11" id="KW-0012">Acyltransferase</keyword>
<feature type="transmembrane region" description="Helical" evidence="10">
    <location>
        <begin position="163"/>
        <end position="179"/>
    </location>
</feature>
<comment type="subunit">
    <text evidence="10">Probably interacts with PlsX.</text>
</comment>
<dbReference type="AlphaFoldDB" id="A0A5C7ENI9"/>
<keyword evidence="6 10" id="KW-0443">Lipid metabolism</keyword>
<keyword evidence="3 10" id="KW-0808">Transferase</keyword>
<dbReference type="EC" id="2.3.1.275" evidence="10"/>
<dbReference type="FunCoup" id="A0A5C7ENI9">
    <property type="interactions" value="247"/>
</dbReference>
<feature type="transmembrane region" description="Helical" evidence="10">
    <location>
        <begin position="51"/>
        <end position="72"/>
    </location>
</feature>
<keyword evidence="5 10" id="KW-1133">Transmembrane helix</keyword>
<feature type="transmembrane region" description="Helical" evidence="10">
    <location>
        <begin position="110"/>
        <end position="131"/>
    </location>
</feature>
<keyword evidence="4 10" id="KW-0812">Transmembrane</keyword>
<keyword evidence="12" id="KW-1185">Reference proteome</keyword>
<organism evidence="11 12">
    <name type="scientific">Pelomicrobium methylotrophicum</name>
    <dbReference type="NCBI Taxonomy" id="2602750"/>
    <lineage>
        <taxon>Bacteria</taxon>
        <taxon>Pseudomonadati</taxon>
        <taxon>Pseudomonadota</taxon>
        <taxon>Hydrogenophilia</taxon>
        <taxon>Hydrogenophilia incertae sedis</taxon>
        <taxon>Pelomicrobium</taxon>
    </lineage>
</organism>
<dbReference type="InterPro" id="IPR003811">
    <property type="entry name" value="G3P_acylTferase_PlsY"/>
</dbReference>
<dbReference type="EMBL" id="VPFL01000003">
    <property type="protein sequence ID" value="TXF13129.1"/>
    <property type="molecule type" value="Genomic_DNA"/>
</dbReference>
<dbReference type="GO" id="GO:0008654">
    <property type="term" value="P:phospholipid biosynthetic process"/>
    <property type="evidence" value="ECO:0007669"/>
    <property type="project" value="UniProtKB-UniRule"/>
</dbReference>
<keyword evidence="1 10" id="KW-1003">Cell membrane</keyword>
<dbReference type="SMART" id="SM01207">
    <property type="entry name" value="G3P_acyltransf"/>
    <property type="match status" value="1"/>
</dbReference>
<evidence type="ECO:0000256" key="5">
    <source>
        <dbReference type="ARBA" id="ARBA00022989"/>
    </source>
</evidence>
<comment type="function">
    <text evidence="10">Catalyzes the transfer of an acyl group from acyl-phosphate (acyl-PO(4)) to glycerol-3-phosphate (G3P) to form lysophosphatidic acid (LPA). This enzyme utilizes acyl-phosphate as fatty acyl donor, but not acyl-CoA or acyl-ACP.</text>
</comment>
<keyword evidence="7 10" id="KW-0472">Membrane</keyword>
<dbReference type="NCBIfam" id="TIGR00023">
    <property type="entry name" value="glycerol-3-phosphate 1-O-acyltransferase PlsY"/>
    <property type="match status" value="1"/>
</dbReference>
<sequence length="208" mass="21017">MATIALAVAAYLLGSIPFAVVVSRVLGLPDPRGYGSGNPGATNVLRTGNKLAAVFTLLGDAGKGAVAVILARGLAPRLGGGEEAVAMAAAAVFLGHLYPIFLRFRGGKGVATAAGVLAALSPGLGLILAGVWIATAALFRFSSLAALTAAGVAPLVAAGFFGWHLYTGVTLLMATLLAWRHRANIQRLIAGTETRIGRSQPTGRHPGA</sequence>
<dbReference type="UniPathway" id="UPA00085"/>
<dbReference type="GO" id="GO:0043772">
    <property type="term" value="F:acyl-phosphate glycerol-3-phosphate acyltransferase activity"/>
    <property type="evidence" value="ECO:0007669"/>
    <property type="project" value="UniProtKB-UniRule"/>
</dbReference>
<accession>A0A5C7ENI9</accession>
<keyword evidence="2 10" id="KW-0444">Lipid biosynthesis</keyword>
<evidence type="ECO:0000256" key="8">
    <source>
        <dbReference type="ARBA" id="ARBA00023209"/>
    </source>
</evidence>
<comment type="caution">
    <text evidence="11">The sequence shown here is derived from an EMBL/GenBank/DDBJ whole genome shotgun (WGS) entry which is preliminary data.</text>
</comment>
<protein>
    <recommendedName>
        <fullName evidence="10">Glycerol-3-phosphate acyltransferase</fullName>
    </recommendedName>
    <alternativeName>
        <fullName evidence="10">Acyl-PO4 G3P acyltransferase</fullName>
    </alternativeName>
    <alternativeName>
        <fullName evidence="10">Acyl-phosphate--glycerol-3-phosphate acyltransferase</fullName>
    </alternativeName>
    <alternativeName>
        <fullName evidence="10">G3P acyltransferase</fullName>
        <shortName evidence="10">GPAT</shortName>
        <ecNumber evidence="10">2.3.1.275</ecNumber>
    </alternativeName>
    <alternativeName>
        <fullName evidence="10">Lysophosphatidic acid synthase</fullName>
        <shortName evidence="10">LPA synthase</shortName>
    </alternativeName>
</protein>
<reference evidence="11 12" key="1">
    <citation type="submission" date="2019-08" db="EMBL/GenBank/DDBJ databases">
        <title>Pelomicrobium methylotrophicum gen. nov., sp. nov. a moderately thermophilic, facultatively anaerobic, lithoautotrophic and methylotrophic bacterium isolated from a terrestrial mud volcano.</title>
        <authorList>
            <person name="Slobodkina G.B."/>
            <person name="Merkel A.Y."/>
            <person name="Slobodkin A.I."/>
        </authorList>
    </citation>
    <scope>NUCLEOTIDE SEQUENCE [LARGE SCALE GENOMIC DNA]</scope>
    <source>
        <strain evidence="11 12">SM250</strain>
    </source>
</reference>